<feature type="compositionally biased region" description="Basic and acidic residues" evidence="1">
    <location>
        <begin position="472"/>
        <end position="482"/>
    </location>
</feature>
<keyword evidence="3" id="KW-1185">Reference proteome</keyword>
<feature type="region of interest" description="Disordered" evidence="1">
    <location>
        <begin position="425"/>
        <end position="503"/>
    </location>
</feature>
<reference evidence="2" key="1">
    <citation type="submission" date="2023-03" db="EMBL/GenBank/DDBJ databases">
        <title>Massive genome expansion in bonnet fungi (Mycena s.s.) driven by repeated elements and novel gene families across ecological guilds.</title>
        <authorList>
            <consortium name="Lawrence Berkeley National Laboratory"/>
            <person name="Harder C.B."/>
            <person name="Miyauchi S."/>
            <person name="Viragh M."/>
            <person name="Kuo A."/>
            <person name="Thoen E."/>
            <person name="Andreopoulos B."/>
            <person name="Lu D."/>
            <person name="Skrede I."/>
            <person name="Drula E."/>
            <person name="Henrissat B."/>
            <person name="Morin E."/>
            <person name="Kohler A."/>
            <person name="Barry K."/>
            <person name="LaButti K."/>
            <person name="Morin E."/>
            <person name="Salamov A."/>
            <person name="Lipzen A."/>
            <person name="Mereny Z."/>
            <person name="Hegedus B."/>
            <person name="Baldrian P."/>
            <person name="Stursova M."/>
            <person name="Weitz H."/>
            <person name="Taylor A."/>
            <person name="Grigoriev I.V."/>
            <person name="Nagy L.G."/>
            <person name="Martin F."/>
            <person name="Kauserud H."/>
        </authorList>
    </citation>
    <scope>NUCLEOTIDE SEQUENCE</scope>
    <source>
        <strain evidence="2">CBHHK067</strain>
    </source>
</reference>
<feature type="region of interest" description="Disordered" evidence="1">
    <location>
        <begin position="1"/>
        <end position="218"/>
    </location>
</feature>
<accession>A0AAD7MA58</accession>
<feature type="compositionally biased region" description="Polar residues" evidence="1">
    <location>
        <begin position="556"/>
        <end position="573"/>
    </location>
</feature>
<dbReference type="AlphaFoldDB" id="A0AAD7MA58"/>
<evidence type="ECO:0000313" key="2">
    <source>
        <dbReference type="EMBL" id="KAJ7707761.1"/>
    </source>
</evidence>
<feature type="compositionally biased region" description="Polar residues" evidence="1">
    <location>
        <begin position="392"/>
        <end position="409"/>
    </location>
</feature>
<gene>
    <name evidence="2" type="ORF">B0H17DRAFT_530812</name>
</gene>
<evidence type="ECO:0000313" key="3">
    <source>
        <dbReference type="Proteomes" id="UP001221757"/>
    </source>
</evidence>
<name>A0AAD7MA58_MYCRO</name>
<evidence type="ECO:0000256" key="1">
    <source>
        <dbReference type="SAM" id="MobiDB-lite"/>
    </source>
</evidence>
<feature type="compositionally biased region" description="Basic and acidic residues" evidence="1">
    <location>
        <begin position="436"/>
        <end position="445"/>
    </location>
</feature>
<feature type="compositionally biased region" description="Basic and acidic residues" evidence="1">
    <location>
        <begin position="120"/>
        <end position="137"/>
    </location>
</feature>
<feature type="region of interest" description="Disordered" evidence="1">
    <location>
        <begin position="376"/>
        <end position="409"/>
    </location>
</feature>
<sequence>MSDAAATEGDIGNPSQTAPETAVVAQFTPDSLDITTGGLGMKQPTNDEAEHSNTSQADLKDASPEPGATEHNVEGIESFASTNGADLSSVQEIVFDKTTGSKSGETPSEHDLVDVPAVQPEDHHPLSDVEKDVSREEEVPEVDSGAPSTLQVPLHDEGASNVPTDVPAEVEASPVLDDSSIPSALPEASSVDSELSSVHDETNLSVDPAEELDVSPSAVTEAEVHTLVIPEEDIYPTAVPDAETTVVQDVTPDTDDVSPSAVIEAEVHTSVIPEEDIQPTAVPEAGTTLVQDVTPDTEVHVDDQYTPDAGVEQGALHDPVFAQPEDSSAVATETTLVDPVIFADDSREETTLAETPELSKPSVISEILVEDEKFPTEVAQESDQGQVEHLEQSITASFSQPSDADSLVDGSTSFIDSALVIESTTPFEADPSAGVSHEERAEHLVLVDGEEPEIEIATEQPSDETDTSRLVAAREPEIERPRSPWTPSYSVVTQGPGISASDEAEIAELPVLPPSVNALEFASGPEEHSDPPPVLIHAEPTVTVTGTPDDDEPEVPQSSDSSRPWTPSYSVVVQGSPRGSPRSVQLNY</sequence>
<proteinExistence type="predicted"/>
<feature type="compositionally biased region" description="Acidic residues" evidence="1">
    <location>
        <begin position="448"/>
        <end position="465"/>
    </location>
</feature>
<dbReference type="Proteomes" id="UP001221757">
    <property type="component" value="Unassembled WGS sequence"/>
</dbReference>
<feature type="compositionally biased region" description="Polar residues" evidence="1">
    <location>
        <begin position="79"/>
        <end position="91"/>
    </location>
</feature>
<dbReference type="EMBL" id="JARKIE010000005">
    <property type="protein sequence ID" value="KAJ7707761.1"/>
    <property type="molecule type" value="Genomic_DNA"/>
</dbReference>
<feature type="region of interest" description="Disordered" evidence="1">
    <location>
        <begin position="518"/>
        <end position="588"/>
    </location>
</feature>
<organism evidence="2 3">
    <name type="scientific">Mycena rosella</name>
    <name type="common">Pink bonnet</name>
    <name type="synonym">Agaricus rosellus</name>
    <dbReference type="NCBI Taxonomy" id="1033263"/>
    <lineage>
        <taxon>Eukaryota</taxon>
        <taxon>Fungi</taxon>
        <taxon>Dikarya</taxon>
        <taxon>Basidiomycota</taxon>
        <taxon>Agaricomycotina</taxon>
        <taxon>Agaricomycetes</taxon>
        <taxon>Agaricomycetidae</taxon>
        <taxon>Agaricales</taxon>
        <taxon>Marasmiineae</taxon>
        <taxon>Mycenaceae</taxon>
        <taxon>Mycena</taxon>
    </lineage>
</organism>
<comment type="caution">
    <text evidence="2">The sequence shown here is derived from an EMBL/GenBank/DDBJ whole genome shotgun (WGS) entry which is preliminary data.</text>
</comment>
<protein>
    <submittedName>
        <fullName evidence="2">Uncharacterized protein</fullName>
    </submittedName>
</protein>